<sequence length="240" mass="26273">MGNASNTGHANNLANLKKIVGITAELGAKYNPVQEMLKPVNIEKSVALGQKVLNEQQAAEVTYSEAVDARASLFDDLDKYSQRVVSIYAISGADAKSVENVKAVHRRMYPQHASKKGAATAEAQPNTRSSAQLGFEDKTSNFAQIASFVEANPKYAANEPELTKEAVRKYSADLIAANDRCAAAEGALESARIVRDRVFYDNDDSLYNIFRGIKLYVKGVYGTSSVEYKRISGVEFRCFK</sequence>
<gene>
    <name evidence="2" type="ORF">CLV25_106157</name>
</gene>
<feature type="compositionally biased region" description="Polar residues" evidence="1">
    <location>
        <begin position="123"/>
        <end position="132"/>
    </location>
</feature>
<comment type="caution">
    <text evidence="2">The sequence shown here is derived from an EMBL/GenBank/DDBJ whole genome shotgun (WGS) entry which is preliminary data.</text>
</comment>
<name>A0A4R2EJR8_9BACT</name>
<evidence type="ECO:0000256" key="1">
    <source>
        <dbReference type="SAM" id="MobiDB-lite"/>
    </source>
</evidence>
<accession>A0A4R2EJR8</accession>
<evidence type="ECO:0000313" key="2">
    <source>
        <dbReference type="EMBL" id="TCN68575.1"/>
    </source>
</evidence>
<protein>
    <submittedName>
        <fullName evidence="2">Uncharacterized protein</fullName>
    </submittedName>
</protein>
<feature type="region of interest" description="Disordered" evidence="1">
    <location>
        <begin position="112"/>
        <end position="133"/>
    </location>
</feature>
<keyword evidence="3" id="KW-1185">Reference proteome</keyword>
<reference evidence="2 3" key="1">
    <citation type="submission" date="2019-03" db="EMBL/GenBank/DDBJ databases">
        <title>Genomic Encyclopedia of Archaeal and Bacterial Type Strains, Phase II (KMG-II): from individual species to whole genera.</title>
        <authorList>
            <person name="Goeker M."/>
        </authorList>
    </citation>
    <scope>NUCLEOTIDE SEQUENCE [LARGE SCALE GENOMIC DNA]</scope>
    <source>
        <strain evidence="2 3">RL-C</strain>
    </source>
</reference>
<organism evidence="2 3">
    <name type="scientific">Acetobacteroides hydrogenigenes</name>
    <dbReference type="NCBI Taxonomy" id="979970"/>
    <lineage>
        <taxon>Bacteria</taxon>
        <taxon>Pseudomonadati</taxon>
        <taxon>Bacteroidota</taxon>
        <taxon>Bacteroidia</taxon>
        <taxon>Bacteroidales</taxon>
        <taxon>Rikenellaceae</taxon>
        <taxon>Acetobacteroides</taxon>
    </lineage>
</organism>
<dbReference type="RefSeq" id="WP_131839151.1">
    <property type="nucleotide sequence ID" value="NZ_SLWB01000006.1"/>
</dbReference>
<dbReference type="OrthoDB" id="749061at2"/>
<dbReference type="EMBL" id="SLWB01000006">
    <property type="protein sequence ID" value="TCN68575.1"/>
    <property type="molecule type" value="Genomic_DNA"/>
</dbReference>
<proteinExistence type="predicted"/>
<dbReference type="Proteomes" id="UP000294830">
    <property type="component" value="Unassembled WGS sequence"/>
</dbReference>
<dbReference type="AlphaFoldDB" id="A0A4R2EJR8"/>
<evidence type="ECO:0000313" key="3">
    <source>
        <dbReference type="Proteomes" id="UP000294830"/>
    </source>
</evidence>